<dbReference type="Gene3D" id="3.10.180.10">
    <property type="entry name" value="2,3-Dihydroxybiphenyl 1,2-Dioxygenase, domain 1"/>
    <property type="match status" value="2"/>
</dbReference>
<dbReference type="EC" id="1.13.11.2" evidence="5"/>
<evidence type="ECO:0000256" key="3">
    <source>
        <dbReference type="ARBA" id="ARBA00008784"/>
    </source>
</evidence>
<feature type="domain" description="VOC" evidence="16">
    <location>
        <begin position="8"/>
        <end position="122"/>
    </location>
</feature>
<dbReference type="InterPro" id="IPR054560">
    <property type="entry name" value="XylE-like_N"/>
</dbReference>
<evidence type="ECO:0000256" key="9">
    <source>
        <dbReference type="ARBA" id="ARBA00022797"/>
    </source>
</evidence>
<dbReference type="PROSITE" id="PS51819">
    <property type="entry name" value="VOC"/>
    <property type="match status" value="2"/>
</dbReference>
<keyword evidence="18" id="KW-1185">Reference proteome</keyword>
<name>A0A2S8B7Q6_9SPHN</name>
<evidence type="ECO:0000256" key="11">
    <source>
        <dbReference type="ARBA" id="ARBA00023002"/>
    </source>
</evidence>
<dbReference type="SUPFAM" id="SSF54593">
    <property type="entry name" value="Glyoxalase/Bleomycin resistance protein/Dihydroxybiphenyl dioxygenase"/>
    <property type="match status" value="1"/>
</dbReference>
<proteinExistence type="inferred from homology"/>
<keyword evidence="10 15" id="KW-0223">Dioxygenase</keyword>
<sequence>MAITGVMRPGFVQMRVLDLEEAIPHYRDRIGLELVGRSGDRAFFRGFDEFDRHSVILREADMPGLDRIGFKVCRDSDLEIFADRLQATGVDVEWIAAGEEEGVGRKLRFAVPTGHIFDLYADMELSADGPPTKNPDVWHSEPRGMRAMRYDHSALNGIDVAGSARIFVEALDFSVTEELVDEASGTRLGIFLSCSNKAHDIAFLAGPEDAKIHHTSFRLESWNDVGNAADIISRYDISLDIGPTRHGITRGQTIYFFDPSGNRNETFAGGYDYYPDNPRRSWGVEQAGKAIFYYEKALNDRFMTVNT</sequence>
<dbReference type="EMBL" id="PHFW01000002">
    <property type="protein sequence ID" value="PQM28387.1"/>
    <property type="molecule type" value="Genomic_DNA"/>
</dbReference>
<dbReference type="InterPro" id="IPR000486">
    <property type="entry name" value="Xdiol_ring_cleave_dOase_1/2"/>
</dbReference>
<dbReference type="NCBIfam" id="TIGR03211">
    <property type="entry name" value="catechol_2_3"/>
    <property type="match status" value="1"/>
</dbReference>
<dbReference type="GO" id="GO:0018577">
    <property type="term" value="F:catechol 2,3-dioxygenase activity"/>
    <property type="evidence" value="ECO:0007669"/>
    <property type="project" value="UniProtKB-EC"/>
</dbReference>
<gene>
    <name evidence="17" type="ORF">CVO77_07865</name>
</gene>
<dbReference type="CDD" id="cd07243">
    <property type="entry name" value="2_3_CTD_C"/>
    <property type="match status" value="1"/>
</dbReference>
<protein>
    <recommendedName>
        <fullName evidence="6">Metapyrocatechase</fullName>
        <ecNumber evidence="5">1.13.11.2</ecNumber>
    </recommendedName>
    <alternativeName>
        <fullName evidence="14">CatO2ase</fullName>
    </alternativeName>
    <alternativeName>
        <fullName evidence="13">Catechol 2,3-dioxygenase</fullName>
    </alternativeName>
</protein>
<evidence type="ECO:0000256" key="10">
    <source>
        <dbReference type="ARBA" id="ARBA00022964"/>
    </source>
</evidence>
<evidence type="ECO:0000256" key="7">
    <source>
        <dbReference type="ARBA" id="ARBA00022723"/>
    </source>
</evidence>
<comment type="caution">
    <text evidence="17">The sequence shown here is derived from an EMBL/GenBank/DDBJ whole genome shotgun (WGS) entry which is preliminary data.</text>
</comment>
<feature type="domain" description="VOC" evidence="16">
    <location>
        <begin position="149"/>
        <end position="269"/>
    </location>
</feature>
<evidence type="ECO:0000256" key="8">
    <source>
        <dbReference type="ARBA" id="ARBA00022737"/>
    </source>
</evidence>
<comment type="similarity">
    <text evidence="3 15">Belongs to the extradiol ring-cleavage dioxygenase family.</text>
</comment>
<evidence type="ECO:0000256" key="4">
    <source>
        <dbReference type="ARBA" id="ARBA00011881"/>
    </source>
</evidence>
<comment type="catalytic activity">
    <reaction evidence="1">
        <text>catechol + O2 = (2Z,4E)-2-hydroxy-6-oxohexa-2,4-dienoate + H(+)</text>
        <dbReference type="Rhea" id="RHEA:17337"/>
        <dbReference type="ChEBI" id="CHEBI:15378"/>
        <dbReference type="ChEBI" id="CHEBI:15379"/>
        <dbReference type="ChEBI" id="CHEBI:18135"/>
        <dbReference type="ChEBI" id="CHEBI:71198"/>
        <dbReference type="EC" id="1.13.11.2"/>
    </reaction>
</comment>
<dbReference type="AlphaFoldDB" id="A0A2S8B7Q6"/>
<evidence type="ECO:0000256" key="13">
    <source>
        <dbReference type="ARBA" id="ARBA00030369"/>
    </source>
</evidence>
<evidence type="ECO:0000313" key="18">
    <source>
        <dbReference type="Proteomes" id="UP000238954"/>
    </source>
</evidence>
<keyword evidence="7" id="KW-0479">Metal-binding</keyword>
<evidence type="ECO:0000256" key="1">
    <source>
        <dbReference type="ARBA" id="ARBA00000163"/>
    </source>
</evidence>
<evidence type="ECO:0000256" key="2">
    <source>
        <dbReference type="ARBA" id="ARBA00001954"/>
    </source>
</evidence>
<keyword evidence="9 15" id="KW-0058">Aromatic hydrocarbons catabolism</keyword>
<dbReference type="SMR" id="A0A2S8B7Q6"/>
<comment type="subunit">
    <text evidence="4">Homotetramer.</text>
</comment>
<comment type="cofactor">
    <cofactor evidence="2 15">
        <name>Fe(2+)</name>
        <dbReference type="ChEBI" id="CHEBI:29033"/>
    </cofactor>
</comment>
<dbReference type="InterPro" id="IPR004360">
    <property type="entry name" value="Glyas_Fos-R_dOase_dom"/>
</dbReference>
<evidence type="ECO:0000256" key="14">
    <source>
        <dbReference type="ARBA" id="ARBA00031146"/>
    </source>
</evidence>
<dbReference type="PROSITE" id="PS00082">
    <property type="entry name" value="EXTRADIOL_DIOXYGENAS"/>
    <property type="match status" value="1"/>
</dbReference>
<evidence type="ECO:0000259" key="16">
    <source>
        <dbReference type="PROSITE" id="PS51819"/>
    </source>
</evidence>
<dbReference type="InterPro" id="IPR037523">
    <property type="entry name" value="VOC_core"/>
</dbReference>
<keyword evidence="8" id="KW-0677">Repeat</keyword>
<organism evidence="17 18">
    <name type="scientific">Sphingopyxis lindanitolerans</name>
    <dbReference type="NCBI Taxonomy" id="2054227"/>
    <lineage>
        <taxon>Bacteria</taxon>
        <taxon>Pseudomonadati</taxon>
        <taxon>Pseudomonadota</taxon>
        <taxon>Alphaproteobacteria</taxon>
        <taxon>Sphingomonadales</taxon>
        <taxon>Sphingomonadaceae</taxon>
        <taxon>Sphingopyxis</taxon>
    </lineage>
</organism>
<keyword evidence="11 15" id="KW-0560">Oxidoreductase</keyword>
<dbReference type="RefSeq" id="WP_105998635.1">
    <property type="nucleotide sequence ID" value="NZ_CM009578.1"/>
</dbReference>
<keyword evidence="12 15" id="KW-0408">Iron</keyword>
<reference evidence="18" key="1">
    <citation type="submission" date="2017-11" db="EMBL/GenBank/DDBJ databases">
        <title>The complete genome sequence of Sphingopyxis pomeranensis sp. nov. strain WS5A3p.</title>
        <authorList>
            <person name="Kaminski M.A."/>
        </authorList>
    </citation>
    <scope>NUCLEOTIDE SEQUENCE [LARGE SCALE GENOMIC DNA]</scope>
    <source>
        <strain evidence="18">WS5A3p</strain>
    </source>
</reference>
<dbReference type="InterPro" id="IPR029068">
    <property type="entry name" value="Glyas_Bleomycin-R_OHBP_Dase"/>
</dbReference>
<evidence type="ECO:0000256" key="12">
    <source>
        <dbReference type="ARBA" id="ARBA00023004"/>
    </source>
</evidence>
<dbReference type="Pfam" id="PF00903">
    <property type="entry name" value="Glyoxalase"/>
    <property type="match status" value="1"/>
</dbReference>
<evidence type="ECO:0000313" key="17">
    <source>
        <dbReference type="EMBL" id="PQM28387.1"/>
    </source>
</evidence>
<accession>A0A2S8B7Q6</accession>
<evidence type="ECO:0000256" key="15">
    <source>
        <dbReference type="RuleBase" id="RU000683"/>
    </source>
</evidence>
<dbReference type="Pfam" id="PF22247">
    <property type="entry name" value="Diox-like_N"/>
    <property type="match status" value="1"/>
</dbReference>
<dbReference type="GO" id="GO:0008198">
    <property type="term" value="F:ferrous iron binding"/>
    <property type="evidence" value="ECO:0007669"/>
    <property type="project" value="InterPro"/>
</dbReference>
<dbReference type="OrthoDB" id="9803142at2"/>
<dbReference type="InterPro" id="IPR017624">
    <property type="entry name" value="Catechol_2-3_dOase"/>
</dbReference>
<evidence type="ECO:0000256" key="6">
    <source>
        <dbReference type="ARBA" id="ARBA00022190"/>
    </source>
</evidence>
<dbReference type="Proteomes" id="UP000238954">
    <property type="component" value="Chromosome"/>
</dbReference>
<evidence type="ECO:0000256" key="5">
    <source>
        <dbReference type="ARBA" id="ARBA00013117"/>
    </source>
</evidence>